<evidence type="ECO:0000256" key="1">
    <source>
        <dbReference type="SAM" id="SignalP"/>
    </source>
</evidence>
<gene>
    <name evidence="2" type="ORF">IAC94_06635</name>
</gene>
<dbReference type="AlphaFoldDB" id="A0A9D1E1P3"/>
<dbReference type="NCBIfam" id="TIGR04134">
    <property type="entry name" value="lipo_with_rSAM"/>
    <property type="match status" value="1"/>
</dbReference>
<dbReference type="Proteomes" id="UP000886744">
    <property type="component" value="Unassembled WGS sequence"/>
</dbReference>
<reference evidence="2" key="2">
    <citation type="journal article" date="2021" name="PeerJ">
        <title>Extensive microbial diversity within the chicken gut microbiome revealed by metagenomics and culture.</title>
        <authorList>
            <person name="Gilroy R."/>
            <person name="Ravi A."/>
            <person name="Getino M."/>
            <person name="Pursley I."/>
            <person name="Horton D.L."/>
            <person name="Alikhan N.F."/>
            <person name="Baker D."/>
            <person name="Gharbi K."/>
            <person name="Hall N."/>
            <person name="Watson M."/>
            <person name="Adriaenssens E.M."/>
            <person name="Foster-Nyarko E."/>
            <person name="Jarju S."/>
            <person name="Secka A."/>
            <person name="Antonio M."/>
            <person name="Oren A."/>
            <person name="Chaudhuri R.R."/>
            <person name="La Ragione R."/>
            <person name="Hildebrand F."/>
            <person name="Pallen M.J."/>
        </authorList>
    </citation>
    <scope>NUCLEOTIDE SEQUENCE</scope>
    <source>
        <strain evidence="2">ChiHjej13B12-12457</strain>
    </source>
</reference>
<protein>
    <submittedName>
        <fullName evidence="2">Radical SAM-associated putative lipoprotein</fullName>
    </submittedName>
</protein>
<proteinExistence type="predicted"/>
<keyword evidence="1" id="KW-0732">Signal</keyword>
<dbReference type="InterPro" id="IPR026403">
    <property type="entry name" value="Lipo_with_rSAM"/>
</dbReference>
<comment type="caution">
    <text evidence="2">The sequence shown here is derived from an EMBL/GenBank/DDBJ whole genome shotgun (WGS) entry which is preliminary data.</text>
</comment>
<sequence>MGKVIKFLLICLGFKSLTACDVEIWNGTAEYGTPYAEYEVKGRVSDAEGAPVQGIRVSMGESQSSQLDSVAVTDAEGRFHVIHGTFPFRDNTFDIQFTDIDGEAGGGLFEEQTVTVQAEVVEEGDGWDEGDYAVKKDVNVTLELKKDSEE</sequence>
<organism evidence="2 3">
    <name type="scientific">Candidatus Coprenecus avistercoris</name>
    <dbReference type="NCBI Taxonomy" id="2840730"/>
    <lineage>
        <taxon>Bacteria</taxon>
        <taxon>Pseudomonadati</taxon>
        <taxon>Bacteroidota</taxon>
        <taxon>Bacteroidia</taxon>
        <taxon>Bacteroidales</taxon>
        <taxon>Rikenellaceae</taxon>
        <taxon>Rikenellaceae incertae sedis</taxon>
        <taxon>Candidatus Coprenecus</taxon>
    </lineage>
</organism>
<feature type="chain" id="PRO_5039466885" evidence="1">
    <location>
        <begin position="20"/>
        <end position="150"/>
    </location>
</feature>
<reference evidence="2" key="1">
    <citation type="submission" date="2020-10" db="EMBL/GenBank/DDBJ databases">
        <authorList>
            <person name="Gilroy R."/>
        </authorList>
    </citation>
    <scope>NUCLEOTIDE SEQUENCE</scope>
    <source>
        <strain evidence="2">ChiHjej13B12-12457</strain>
    </source>
</reference>
<dbReference type="EMBL" id="DVHI01000081">
    <property type="protein sequence ID" value="HIR63179.1"/>
    <property type="molecule type" value="Genomic_DNA"/>
</dbReference>
<evidence type="ECO:0000313" key="3">
    <source>
        <dbReference type="Proteomes" id="UP000886744"/>
    </source>
</evidence>
<accession>A0A9D1E1P3</accession>
<evidence type="ECO:0000313" key="2">
    <source>
        <dbReference type="EMBL" id="HIR63179.1"/>
    </source>
</evidence>
<feature type="signal peptide" evidence="1">
    <location>
        <begin position="1"/>
        <end position="19"/>
    </location>
</feature>
<name>A0A9D1E1P3_9BACT</name>
<keyword evidence="2" id="KW-0449">Lipoprotein</keyword>